<dbReference type="AlphaFoldDB" id="A0A8B2NVT1"/>
<keyword evidence="2" id="KW-0238">DNA-binding</keyword>
<proteinExistence type="predicted"/>
<dbReference type="Gene3D" id="1.20.120.530">
    <property type="entry name" value="GntR ligand-binding domain-like"/>
    <property type="match status" value="1"/>
</dbReference>
<gene>
    <name evidence="6" type="ORF">DLJ53_10745</name>
</gene>
<dbReference type="SMART" id="SM00345">
    <property type="entry name" value="HTH_GNTR"/>
    <property type="match status" value="1"/>
</dbReference>
<dbReference type="GO" id="GO:0003677">
    <property type="term" value="F:DNA binding"/>
    <property type="evidence" value="ECO:0007669"/>
    <property type="project" value="UniProtKB-KW"/>
</dbReference>
<dbReference type="SUPFAM" id="SSF48008">
    <property type="entry name" value="GntR ligand-binding domain-like"/>
    <property type="match status" value="1"/>
</dbReference>
<dbReference type="InterPro" id="IPR000524">
    <property type="entry name" value="Tscrpt_reg_HTH_GntR"/>
</dbReference>
<protein>
    <recommendedName>
        <fullName evidence="5">HTH gntR-type domain-containing protein</fullName>
    </recommendedName>
</protein>
<evidence type="ECO:0000256" key="1">
    <source>
        <dbReference type="ARBA" id="ARBA00023015"/>
    </source>
</evidence>
<dbReference type="Gene3D" id="1.10.10.10">
    <property type="entry name" value="Winged helix-like DNA-binding domain superfamily/Winged helix DNA-binding domain"/>
    <property type="match status" value="1"/>
</dbReference>
<reference evidence="6 7" key="1">
    <citation type="submission" date="2018-05" db="EMBL/GenBank/DDBJ databases">
        <title>Acuticoccus sediminis sp. nov., isolated from deep-sea sediment of Indian Ocean.</title>
        <authorList>
            <person name="Liu X."/>
            <person name="Lai Q."/>
            <person name="Du Y."/>
            <person name="Sun F."/>
            <person name="Zhang X."/>
            <person name="Wang S."/>
            <person name="Shao Z."/>
        </authorList>
    </citation>
    <scope>NUCLEOTIDE SEQUENCE [LARGE SCALE GENOMIC DNA]</scope>
    <source>
        <strain evidence="6 7">PTG4-2</strain>
    </source>
</reference>
<evidence type="ECO:0000256" key="2">
    <source>
        <dbReference type="ARBA" id="ARBA00023125"/>
    </source>
</evidence>
<dbReference type="PANTHER" id="PTHR43537:SF45">
    <property type="entry name" value="GNTR FAMILY REGULATORY PROTEIN"/>
    <property type="match status" value="1"/>
</dbReference>
<dbReference type="InterPro" id="IPR036388">
    <property type="entry name" value="WH-like_DNA-bd_sf"/>
</dbReference>
<dbReference type="SUPFAM" id="SSF46785">
    <property type="entry name" value="Winged helix' DNA-binding domain"/>
    <property type="match status" value="1"/>
</dbReference>
<keyword evidence="3" id="KW-0804">Transcription</keyword>
<dbReference type="InterPro" id="IPR011711">
    <property type="entry name" value="GntR_C"/>
</dbReference>
<evidence type="ECO:0000313" key="7">
    <source>
        <dbReference type="Proteomes" id="UP000249590"/>
    </source>
</evidence>
<evidence type="ECO:0000256" key="3">
    <source>
        <dbReference type="ARBA" id="ARBA00023163"/>
    </source>
</evidence>
<dbReference type="Proteomes" id="UP000249590">
    <property type="component" value="Unassembled WGS sequence"/>
</dbReference>
<evidence type="ECO:0000259" key="5">
    <source>
        <dbReference type="PROSITE" id="PS50949"/>
    </source>
</evidence>
<name>A0A8B2NVT1_9HYPH</name>
<dbReference type="PANTHER" id="PTHR43537">
    <property type="entry name" value="TRANSCRIPTIONAL REGULATOR, GNTR FAMILY"/>
    <property type="match status" value="1"/>
</dbReference>
<dbReference type="EMBL" id="QHHQ01000002">
    <property type="protein sequence ID" value="RAI01873.1"/>
    <property type="molecule type" value="Genomic_DNA"/>
</dbReference>
<dbReference type="InterPro" id="IPR036390">
    <property type="entry name" value="WH_DNA-bd_sf"/>
</dbReference>
<dbReference type="CDD" id="cd07377">
    <property type="entry name" value="WHTH_GntR"/>
    <property type="match status" value="1"/>
</dbReference>
<dbReference type="InterPro" id="IPR008920">
    <property type="entry name" value="TF_FadR/GntR_C"/>
</dbReference>
<evidence type="ECO:0000313" key="6">
    <source>
        <dbReference type="EMBL" id="RAI01873.1"/>
    </source>
</evidence>
<organism evidence="6 7">
    <name type="scientific">Acuticoccus sediminis</name>
    <dbReference type="NCBI Taxonomy" id="2184697"/>
    <lineage>
        <taxon>Bacteria</taxon>
        <taxon>Pseudomonadati</taxon>
        <taxon>Pseudomonadota</taxon>
        <taxon>Alphaproteobacteria</taxon>
        <taxon>Hyphomicrobiales</taxon>
        <taxon>Amorphaceae</taxon>
        <taxon>Acuticoccus</taxon>
    </lineage>
</organism>
<comment type="caution">
    <text evidence="6">The sequence shown here is derived from an EMBL/GenBank/DDBJ whole genome shotgun (WGS) entry which is preliminary data.</text>
</comment>
<feature type="region of interest" description="Disordered" evidence="4">
    <location>
        <begin position="1"/>
        <end position="58"/>
    </location>
</feature>
<keyword evidence="7" id="KW-1185">Reference proteome</keyword>
<dbReference type="Pfam" id="PF07729">
    <property type="entry name" value="FCD"/>
    <property type="match status" value="1"/>
</dbReference>
<dbReference type="Pfam" id="PF00392">
    <property type="entry name" value="GntR"/>
    <property type="match status" value="1"/>
</dbReference>
<evidence type="ECO:0000256" key="4">
    <source>
        <dbReference type="SAM" id="MobiDB-lite"/>
    </source>
</evidence>
<keyword evidence="1" id="KW-0805">Transcription regulation</keyword>
<dbReference type="PROSITE" id="PS50949">
    <property type="entry name" value="HTH_GNTR"/>
    <property type="match status" value="1"/>
</dbReference>
<dbReference type="PRINTS" id="PR00035">
    <property type="entry name" value="HTHGNTR"/>
</dbReference>
<sequence>MRPVARNAGDPGSGPPADGDASMRLRYGARDSGGALTLKTQDGGDASMTRRPRDPTAPQIRAENIYQTLRNRICTNRIPPDTLLREEVLAAEFNVSRSPIRKVLAKLEHEGLVEVRHGVGTHVTQIDADALVDIYRARMSIAAATGPYFVTPLTAAHADMVDTYRDRFRALTPGDANGFADVNLQFYRDLTGLIANTCMREVHRNLFYGTSRMWLMKLPELDWADTIAKVCDELDEITRAIRRSDPMALGYAMRNGIAFNLSQFQLAREFGEPE</sequence>
<accession>A0A8B2NVT1</accession>
<dbReference type="GO" id="GO:0003700">
    <property type="term" value="F:DNA-binding transcription factor activity"/>
    <property type="evidence" value="ECO:0007669"/>
    <property type="project" value="InterPro"/>
</dbReference>
<feature type="domain" description="HTH gntR-type" evidence="5">
    <location>
        <begin position="59"/>
        <end position="126"/>
    </location>
</feature>